<evidence type="ECO:0000259" key="3">
    <source>
        <dbReference type="PROSITE" id="PS51186"/>
    </source>
</evidence>
<dbReference type="Proteomes" id="UP000071641">
    <property type="component" value="Unassembled WGS sequence"/>
</dbReference>
<dbReference type="STRING" id="1796497.GCE9029_03155"/>
<evidence type="ECO:0000313" key="4">
    <source>
        <dbReference type="EMBL" id="CZF82317.1"/>
    </source>
</evidence>
<feature type="domain" description="N-acetyltransferase" evidence="3">
    <location>
        <begin position="1"/>
        <end position="154"/>
    </location>
</feature>
<dbReference type="PANTHER" id="PTHR43877:SF2">
    <property type="entry name" value="AMINOALKYLPHOSPHONATE N-ACETYLTRANSFERASE-RELATED"/>
    <property type="match status" value="1"/>
</dbReference>
<dbReference type="PROSITE" id="PS51186">
    <property type="entry name" value="GNAT"/>
    <property type="match status" value="1"/>
</dbReference>
<gene>
    <name evidence="4" type="primary">mshD_3</name>
    <name evidence="4" type="ORF">GCE9029_03155</name>
</gene>
<dbReference type="CDD" id="cd04301">
    <property type="entry name" value="NAT_SF"/>
    <property type="match status" value="1"/>
</dbReference>
<dbReference type="AlphaFoldDB" id="A0A128F681"/>
<dbReference type="RefSeq" id="WP_062664556.1">
    <property type="nucleotide sequence ID" value="NZ_FIZX01000002.1"/>
</dbReference>
<dbReference type="Gene3D" id="3.40.630.30">
    <property type="match status" value="1"/>
</dbReference>
<dbReference type="PANTHER" id="PTHR43877">
    <property type="entry name" value="AMINOALKYLPHOSPHONATE N-ACETYLTRANSFERASE-RELATED-RELATED"/>
    <property type="match status" value="1"/>
</dbReference>
<protein>
    <submittedName>
        <fullName evidence="4">Mycothiol acetyltransferase</fullName>
        <ecNumber evidence="4">2.3.1.189</ecNumber>
    </submittedName>
</protein>
<proteinExistence type="predicted"/>
<keyword evidence="2 4" id="KW-0012">Acyltransferase</keyword>
<dbReference type="EMBL" id="FIZX01000002">
    <property type="protein sequence ID" value="CZF82317.1"/>
    <property type="molecule type" value="Genomic_DNA"/>
</dbReference>
<dbReference type="SUPFAM" id="SSF55729">
    <property type="entry name" value="Acyl-CoA N-acyltransferases (Nat)"/>
    <property type="match status" value="1"/>
</dbReference>
<evidence type="ECO:0000256" key="1">
    <source>
        <dbReference type="ARBA" id="ARBA00022679"/>
    </source>
</evidence>
<accession>A0A128F681</accession>
<evidence type="ECO:0000256" key="2">
    <source>
        <dbReference type="ARBA" id="ARBA00023315"/>
    </source>
</evidence>
<keyword evidence="5" id="KW-1185">Reference proteome</keyword>
<organism evidence="4 5">
    <name type="scientific">Grimontia celer</name>
    <dbReference type="NCBI Taxonomy" id="1796497"/>
    <lineage>
        <taxon>Bacteria</taxon>
        <taxon>Pseudomonadati</taxon>
        <taxon>Pseudomonadota</taxon>
        <taxon>Gammaproteobacteria</taxon>
        <taxon>Vibrionales</taxon>
        <taxon>Vibrionaceae</taxon>
        <taxon>Grimontia</taxon>
    </lineage>
</organism>
<dbReference type="EC" id="2.3.1.189" evidence="4"/>
<reference evidence="5" key="1">
    <citation type="submission" date="2016-02" db="EMBL/GenBank/DDBJ databases">
        <authorList>
            <person name="Rodrigo-Torres Lidia"/>
            <person name="Arahal R.David."/>
        </authorList>
    </citation>
    <scope>NUCLEOTIDE SEQUENCE [LARGE SCALE GENOMIC DNA]</scope>
    <source>
        <strain evidence="5">CECT 9029</strain>
    </source>
</reference>
<evidence type="ECO:0000313" key="5">
    <source>
        <dbReference type="Proteomes" id="UP000071641"/>
    </source>
</evidence>
<sequence>MEIRQATPFDIEEIFDIYQQIAQKHFDNAPNAFNPPSQEDKSFLLSKIQDDAWWFAVAESKGQIVGYAMARLDRNETVPFLAKTLICRLNTIVVDQTVQAKGMGRALIEACKSWAFESGAVEVRLEVMSFNEDAVGFYEHMGFETLSHTMNLKL</sequence>
<name>A0A128F681_9GAMM</name>
<dbReference type="InterPro" id="IPR016181">
    <property type="entry name" value="Acyl_CoA_acyltransferase"/>
</dbReference>
<dbReference type="Pfam" id="PF00583">
    <property type="entry name" value="Acetyltransf_1"/>
    <property type="match status" value="1"/>
</dbReference>
<keyword evidence="1 4" id="KW-0808">Transferase</keyword>
<dbReference type="InterPro" id="IPR050832">
    <property type="entry name" value="Bact_Acetyltransf"/>
</dbReference>
<dbReference type="GO" id="GO:0035447">
    <property type="term" value="F:mycothiol synthase activity"/>
    <property type="evidence" value="ECO:0007669"/>
    <property type="project" value="UniProtKB-EC"/>
</dbReference>
<dbReference type="InterPro" id="IPR000182">
    <property type="entry name" value="GNAT_dom"/>
</dbReference>